<proteinExistence type="predicted"/>
<accession>A0A0G2F6V1</accession>
<dbReference type="GO" id="GO:0004540">
    <property type="term" value="F:RNA nuclease activity"/>
    <property type="evidence" value="ECO:0007669"/>
    <property type="project" value="InterPro"/>
</dbReference>
<sequence length="296" mass="31309">MGSDTVALLIDGDNVSAKVIAGVLAEIAKHGMASVRRIYGDWTQPNLGPWKRCLLEHSVQPVQQFAYTTGKNATDGAMIIDAMDLLYTGRFTGFCLVSSDSDFTRLAVRIREQGVTVYGFGERKTPRPFVSACDKFYYFDALEAAPLPDEAPPPEPPPPATSADPIVDAAARRVAALVPTAQGSQAGAAASPAATAPAPSGTATGRLDAKALRILGMAVVACADDDGHANLATVGSYLTKQSPDFNAANYGFSKLRELAEASGILNVELVRRPNAAPICMVQLSDISKAEKRRRLS</sequence>
<dbReference type="CDD" id="cd10146">
    <property type="entry name" value="LabA_like_C"/>
    <property type="match status" value="1"/>
</dbReference>
<feature type="domain" description="HTH OST-type" evidence="1">
    <location>
        <begin position="207"/>
        <end position="285"/>
    </location>
</feature>
<dbReference type="OrthoDB" id="5205629at2759"/>
<keyword evidence="3" id="KW-1185">Reference proteome</keyword>
<dbReference type="PANTHER" id="PTHR35811">
    <property type="entry name" value="SLR1870 PROTEIN"/>
    <property type="match status" value="1"/>
</dbReference>
<name>A0A0G2F6V1_9PEZI</name>
<dbReference type="PROSITE" id="PS51644">
    <property type="entry name" value="HTH_OST"/>
    <property type="match status" value="1"/>
</dbReference>
<comment type="caution">
    <text evidence="2">The sequence shown here is derived from an EMBL/GenBank/DDBJ whole genome shotgun (WGS) entry which is preliminary data.</text>
</comment>
<dbReference type="Pfam" id="PF12872">
    <property type="entry name" value="OST-HTH"/>
    <property type="match status" value="1"/>
</dbReference>
<evidence type="ECO:0000259" key="1">
    <source>
        <dbReference type="PROSITE" id="PS51644"/>
    </source>
</evidence>
<dbReference type="InterPro" id="IPR021139">
    <property type="entry name" value="NYN"/>
</dbReference>
<gene>
    <name evidence="2" type="ORF">UCDDA912_g10110</name>
</gene>
<dbReference type="InterPro" id="IPR025605">
    <property type="entry name" value="OST-HTH/LOTUS_dom"/>
</dbReference>
<dbReference type="AlphaFoldDB" id="A0A0G2F6V1"/>
<dbReference type="Gene3D" id="3.30.420.610">
    <property type="entry name" value="LOTUS domain-like"/>
    <property type="match status" value="1"/>
</dbReference>
<dbReference type="PANTHER" id="PTHR35811:SF1">
    <property type="entry name" value="HTH OST-TYPE DOMAIN-CONTAINING PROTEIN"/>
    <property type="match status" value="1"/>
</dbReference>
<reference evidence="2 3" key="2">
    <citation type="submission" date="2015-05" db="EMBL/GenBank/DDBJ databases">
        <authorList>
            <person name="Morales-Cruz A."/>
            <person name="Amrine K.C."/>
            <person name="Cantu D."/>
        </authorList>
    </citation>
    <scope>NUCLEOTIDE SEQUENCE [LARGE SCALE GENOMIC DNA]</scope>
    <source>
        <strain evidence="2">DA912</strain>
    </source>
</reference>
<evidence type="ECO:0000313" key="3">
    <source>
        <dbReference type="Proteomes" id="UP000034680"/>
    </source>
</evidence>
<dbReference type="Proteomes" id="UP000034680">
    <property type="component" value="Unassembled WGS sequence"/>
</dbReference>
<dbReference type="InterPro" id="IPR041966">
    <property type="entry name" value="LOTUS-like"/>
</dbReference>
<dbReference type="CDD" id="cd11297">
    <property type="entry name" value="PIN_LabA-like_N_1"/>
    <property type="match status" value="1"/>
</dbReference>
<organism evidence="2 3">
    <name type="scientific">Diaporthe ampelina</name>
    <dbReference type="NCBI Taxonomy" id="1214573"/>
    <lineage>
        <taxon>Eukaryota</taxon>
        <taxon>Fungi</taxon>
        <taxon>Dikarya</taxon>
        <taxon>Ascomycota</taxon>
        <taxon>Pezizomycotina</taxon>
        <taxon>Sordariomycetes</taxon>
        <taxon>Sordariomycetidae</taxon>
        <taxon>Diaporthales</taxon>
        <taxon>Diaporthaceae</taxon>
        <taxon>Diaporthe</taxon>
    </lineage>
</organism>
<dbReference type="EMBL" id="LCUC01000573">
    <property type="protein sequence ID" value="KKY29934.1"/>
    <property type="molecule type" value="Genomic_DNA"/>
</dbReference>
<dbReference type="Gene3D" id="3.40.50.1010">
    <property type="entry name" value="5'-nuclease"/>
    <property type="match status" value="1"/>
</dbReference>
<reference evidence="2 3" key="1">
    <citation type="submission" date="2015-05" db="EMBL/GenBank/DDBJ databases">
        <title>Distinctive expansion of gene families associated with plant cell wall degradation and secondary metabolism in the genomes of grapevine trunk pathogens.</title>
        <authorList>
            <person name="Lawrence D.P."/>
            <person name="Travadon R."/>
            <person name="Rolshausen P.E."/>
            <person name="Baumgartner K."/>
        </authorList>
    </citation>
    <scope>NUCLEOTIDE SEQUENCE [LARGE SCALE GENOMIC DNA]</scope>
    <source>
        <strain evidence="2">DA912</strain>
    </source>
</reference>
<dbReference type="Pfam" id="PF01936">
    <property type="entry name" value="NYN"/>
    <property type="match status" value="1"/>
</dbReference>
<protein>
    <recommendedName>
        <fullName evidence="1">HTH OST-type domain-containing protein</fullName>
    </recommendedName>
</protein>
<evidence type="ECO:0000313" key="2">
    <source>
        <dbReference type="EMBL" id="KKY29934.1"/>
    </source>
</evidence>